<comment type="caution">
    <text evidence="1">The sequence shown here is derived from an EMBL/GenBank/DDBJ whole genome shotgun (WGS) entry which is preliminary data.</text>
</comment>
<evidence type="ECO:0000313" key="2">
    <source>
        <dbReference type="Proteomes" id="UP000030428"/>
    </source>
</evidence>
<dbReference type="AlphaFoldDB" id="A0A0A6P5H5"/>
<protein>
    <submittedName>
        <fullName evidence="1">Uncharacterized protein</fullName>
    </submittedName>
</protein>
<dbReference type="Gene3D" id="2.60.40.10">
    <property type="entry name" value="Immunoglobulins"/>
    <property type="match status" value="1"/>
</dbReference>
<keyword evidence="2" id="KW-1185">Reference proteome</keyword>
<organism evidence="1 2">
    <name type="scientific">Candidatus Thiomargarita nelsonii</name>
    <dbReference type="NCBI Taxonomy" id="1003181"/>
    <lineage>
        <taxon>Bacteria</taxon>
        <taxon>Pseudomonadati</taxon>
        <taxon>Pseudomonadota</taxon>
        <taxon>Gammaproteobacteria</taxon>
        <taxon>Thiotrichales</taxon>
        <taxon>Thiotrichaceae</taxon>
        <taxon>Thiomargarita</taxon>
    </lineage>
</organism>
<accession>A0A0A6P5H5</accession>
<evidence type="ECO:0000313" key="1">
    <source>
        <dbReference type="EMBL" id="KHD05988.1"/>
    </source>
</evidence>
<reference evidence="1 2" key="1">
    <citation type="journal article" date="2016" name="Front. Microbiol.">
        <title>Single-Cell (Meta-)Genomics of a Dimorphic Candidatus Thiomargarita nelsonii Reveals Genomic Plasticity.</title>
        <authorList>
            <person name="Flood B.E."/>
            <person name="Fliss P."/>
            <person name="Jones D.S."/>
            <person name="Dick G.J."/>
            <person name="Jain S."/>
            <person name="Kaster A.K."/>
            <person name="Winkel M."/>
            <person name="Mussmann M."/>
            <person name="Bailey J."/>
        </authorList>
    </citation>
    <scope>NUCLEOTIDE SEQUENCE [LARGE SCALE GENOMIC DNA]</scope>
    <source>
        <strain evidence="1">Hydrate Ridge</strain>
    </source>
</reference>
<sequence>MANSAVPDVEGYIVELENADEEAEREVEFSVELPAETTTIGLPAGLLAPNTEYELQIGTVSEEDNISFVETTFTTAAQ</sequence>
<dbReference type="EMBL" id="JSZA02000115">
    <property type="protein sequence ID" value="KHD05988.1"/>
    <property type="molecule type" value="Genomic_DNA"/>
</dbReference>
<name>A0A0A6P5H5_9GAMM</name>
<proteinExistence type="predicted"/>
<gene>
    <name evidence="1" type="ORF">PN36_23530</name>
</gene>
<dbReference type="InterPro" id="IPR013783">
    <property type="entry name" value="Ig-like_fold"/>
</dbReference>
<dbReference type="Proteomes" id="UP000030428">
    <property type="component" value="Unassembled WGS sequence"/>
</dbReference>